<dbReference type="Proteomes" id="UP000243719">
    <property type="component" value="Unassembled WGS sequence"/>
</dbReference>
<gene>
    <name evidence="2" type="ORF">SAMN05216551_109134</name>
</gene>
<name>A0A1H2PU04_9BURK</name>
<keyword evidence="3" id="KW-1185">Reference proteome</keyword>
<reference evidence="3" key="1">
    <citation type="submission" date="2016-09" db="EMBL/GenBank/DDBJ databases">
        <authorList>
            <person name="Varghese N."/>
            <person name="Submissions S."/>
        </authorList>
    </citation>
    <scope>NUCLEOTIDE SEQUENCE [LARGE SCALE GENOMIC DNA]</scope>
    <source>
        <strain evidence="3">JS23</strain>
    </source>
</reference>
<accession>A0A1H2PU04</accession>
<sequence length="82" mass="9041">MARPAPPSDTPREAPSSADRAAQFFPDDATLTALYESGQRDLRELAARYAHGTPVQRQAMAAKHSYLFERYSRFSRGLAAVA</sequence>
<organism evidence="2 3">
    <name type="scientific">Chitinasiproducens palmae</name>
    <dbReference type="NCBI Taxonomy" id="1770053"/>
    <lineage>
        <taxon>Bacteria</taxon>
        <taxon>Pseudomonadati</taxon>
        <taxon>Pseudomonadota</taxon>
        <taxon>Betaproteobacteria</taxon>
        <taxon>Burkholderiales</taxon>
        <taxon>Burkholderiaceae</taxon>
        <taxon>Chitinasiproducens</taxon>
    </lineage>
</organism>
<dbReference type="AlphaFoldDB" id="A0A1H2PU04"/>
<dbReference type="EMBL" id="FNLO01000009">
    <property type="protein sequence ID" value="SDV49786.1"/>
    <property type="molecule type" value="Genomic_DNA"/>
</dbReference>
<dbReference type="STRING" id="1770053.SAMN05216551_109134"/>
<feature type="region of interest" description="Disordered" evidence="1">
    <location>
        <begin position="1"/>
        <end position="21"/>
    </location>
</feature>
<evidence type="ECO:0000313" key="2">
    <source>
        <dbReference type="EMBL" id="SDV49786.1"/>
    </source>
</evidence>
<protein>
    <submittedName>
        <fullName evidence="2">Uncharacterized protein</fullName>
    </submittedName>
</protein>
<proteinExistence type="predicted"/>
<evidence type="ECO:0000256" key="1">
    <source>
        <dbReference type="SAM" id="MobiDB-lite"/>
    </source>
</evidence>
<evidence type="ECO:0000313" key="3">
    <source>
        <dbReference type="Proteomes" id="UP000243719"/>
    </source>
</evidence>